<proteinExistence type="predicted"/>
<protein>
    <submittedName>
        <fullName evidence="1">Uncharacterized protein</fullName>
    </submittedName>
</protein>
<dbReference type="Proteomes" id="UP000322631">
    <property type="component" value="Chromosome"/>
</dbReference>
<name>A0A5C0SM22_9EURY</name>
<reference evidence="1 2" key="1">
    <citation type="submission" date="2019-07" db="EMBL/GenBank/DDBJ databases">
        <title>Complete genome of Thermococcus acidophilus.</title>
        <authorList>
            <person name="Li X."/>
        </authorList>
    </citation>
    <scope>NUCLEOTIDE SEQUENCE [LARGE SCALE GENOMIC DNA]</scope>
    <source>
        <strain evidence="1 2">SY113</strain>
    </source>
</reference>
<dbReference type="EMBL" id="CP041932">
    <property type="protein sequence ID" value="QEK15441.1"/>
    <property type="molecule type" value="Genomic_DNA"/>
</dbReference>
<dbReference type="AlphaFoldDB" id="A0A5C0SM22"/>
<evidence type="ECO:0000313" key="2">
    <source>
        <dbReference type="Proteomes" id="UP000322631"/>
    </source>
</evidence>
<evidence type="ECO:0000313" key="1">
    <source>
        <dbReference type="EMBL" id="QEK15441.1"/>
    </source>
</evidence>
<sequence length="129" mass="14565">MEDVTAVLYGIFNEIRAMNLEEVNKKVAVTLVGSLGELGVPKEFWREVYSLLIGTYEDREALLDAGGLFNHVLDDFVERGLVDAKSALKLRVFVDYFEDVLFPRRRDCVRAPSVIALEAFFILAYGEAD</sequence>
<accession>A0A5C0SM22</accession>
<dbReference type="GeneID" id="41610286"/>
<dbReference type="RefSeq" id="WP_148883361.1">
    <property type="nucleotide sequence ID" value="NZ_CP041932.1"/>
</dbReference>
<gene>
    <name evidence="1" type="ORF">FPV09_10485</name>
</gene>
<organism evidence="1 2">
    <name type="scientific">Thermococcus aciditolerans</name>
    <dbReference type="NCBI Taxonomy" id="2598455"/>
    <lineage>
        <taxon>Archaea</taxon>
        <taxon>Methanobacteriati</taxon>
        <taxon>Methanobacteriota</taxon>
        <taxon>Thermococci</taxon>
        <taxon>Thermococcales</taxon>
        <taxon>Thermococcaceae</taxon>
        <taxon>Thermococcus</taxon>
    </lineage>
</organism>
<keyword evidence="2" id="KW-1185">Reference proteome</keyword>
<dbReference type="KEGG" id="them:FPV09_10485"/>